<dbReference type="PRINTS" id="PR00146">
    <property type="entry name" value="DHPICSNTHASE"/>
</dbReference>
<dbReference type="PANTHER" id="PTHR42849">
    <property type="entry name" value="N-ACETYLNEURAMINATE LYASE"/>
    <property type="match status" value="1"/>
</dbReference>
<dbReference type="Pfam" id="PF00701">
    <property type="entry name" value="DHDPS"/>
    <property type="match status" value="1"/>
</dbReference>
<dbReference type="RefSeq" id="WP_073091725.1">
    <property type="nucleotide sequence ID" value="NZ_FRCY01000002.1"/>
</dbReference>
<organism evidence="5 6">
    <name type="scientific">Cyclobacterium lianum</name>
    <dbReference type="NCBI Taxonomy" id="388280"/>
    <lineage>
        <taxon>Bacteria</taxon>
        <taxon>Pseudomonadati</taxon>
        <taxon>Bacteroidota</taxon>
        <taxon>Cytophagia</taxon>
        <taxon>Cytophagales</taxon>
        <taxon>Cyclobacteriaceae</taxon>
        <taxon>Cyclobacterium</taxon>
    </lineage>
</organism>
<dbReference type="PIRSF" id="PIRSF001365">
    <property type="entry name" value="DHDPS"/>
    <property type="match status" value="1"/>
</dbReference>
<dbReference type="Gene3D" id="3.20.20.70">
    <property type="entry name" value="Aldolase class I"/>
    <property type="match status" value="1"/>
</dbReference>
<keyword evidence="6" id="KW-1185">Reference proteome</keyword>
<dbReference type="AlphaFoldDB" id="A0A1M7JKN1"/>
<comment type="similarity">
    <text evidence="2">Belongs to the DapA family.</text>
</comment>
<evidence type="ECO:0000256" key="4">
    <source>
        <dbReference type="PIRSR" id="PIRSR001365-2"/>
    </source>
</evidence>
<dbReference type="OrthoDB" id="9778880at2"/>
<sequence length="308" mass="33589">MNDKLKGVWPAMLTPLNEDGRPDTAQLEKWLDVLVSQGMDGLYLLGSTGQGFLLGEADRKRVTEVAAAVNSGRIPIIVQVGSMTTSESVRLAKHAENCKVDGISSVAPVYYSSSDGSSAMALKHYEEIAKSTDLPFFPYQLGSTGFSDGLVGFVNKLLQLPNMAGMKLTTNNLLEISTISYSSRGRLTLFSGADELMCHAALCGTSGAIGSFYNLFGPECQFVRNSFLNGNVQLATDFMLVFQEMIAEVLPNIWTFFRQAIQLRYAIDIGPSIPPVGNTNKPWKEEKVQALVELIIDASRIKESQLSK</sequence>
<dbReference type="PANTHER" id="PTHR42849:SF1">
    <property type="entry name" value="N-ACETYLNEURAMINATE LYASE"/>
    <property type="match status" value="1"/>
</dbReference>
<dbReference type="SMART" id="SM01130">
    <property type="entry name" value="DHDPS"/>
    <property type="match status" value="1"/>
</dbReference>
<dbReference type="GO" id="GO:0005829">
    <property type="term" value="C:cytosol"/>
    <property type="evidence" value="ECO:0007669"/>
    <property type="project" value="TreeGrafter"/>
</dbReference>
<reference evidence="5 6" key="1">
    <citation type="submission" date="2016-11" db="EMBL/GenBank/DDBJ databases">
        <authorList>
            <person name="Jaros S."/>
            <person name="Januszkiewicz K."/>
            <person name="Wedrychowicz H."/>
        </authorList>
    </citation>
    <scope>NUCLEOTIDE SEQUENCE [LARGE SCALE GENOMIC DNA]</scope>
    <source>
        <strain evidence="5 6">CGMCC 1.6102</strain>
    </source>
</reference>
<dbReference type="Proteomes" id="UP000184513">
    <property type="component" value="Unassembled WGS sequence"/>
</dbReference>
<dbReference type="STRING" id="388280.SAMN04488057_10258"/>
<proteinExistence type="inferred from homology"/>
<dbReference type="InterPro" id="IPR013785">
    <property type="entry name" value="Aldolase_TIM"/>
</dbReference>
<feature type="active site" description="Proton donor/acceptor" evidence="3">
    <location>
        <position position="139"/>
    </location>
</feature>
<protein>
    <submittedName>
        <fullName evidence="5">N-acetylneuraminate lyase</fullName>
    </submittedName>
</protein>
<evidence type="ECO:0000256" key="2">
    <source>
        <dbReference type="PIRNR" id="PIRNR001365"/>
    </source>
</evidence>
<evidence type="ECO:0000256" key="1">
    <source>
        <dbReference type="ARBA" id="ARBA00023239"/>
    </source>
</evidence>
<feature type="active site" description="Schiff-base intermediate with substrate" evidence="3">
    <location>
        <position position="167"/>
    </location>
</feature>
<gene>
    <name evidence="5" type="ORF">SAMN04488057_10258</name>
</gene>
<evidence type="ECO:0000313" key="5">
    <source>
        <dbReference type="EMBL" id="SHM53548.1"/>
    </source>
</evidence>
<dbReference type="InterPro" id="IPR002220">
    <property type="entry name" value="DapA-like"/>
</dbReference>
<dbReference type="GO" id="GO:0019262">
    <property type="term" value="P:N-acetylneuraminate catabolic process"/>
    <property type="evidence" value="ECO:0007669"/>
    <property type="project" value="TreeGrafter"/>
</dbReference>
<feature type="binding site" evidence="4">
    <location>
        <position position="48"/>
    </location>
    <ligand>
        <name>pyruvate</name>
        <dbReference type="ChEBI" id="CHEBI:15361"/>
    </ligand>
</feature>
<name>A0A1M7JKN1_9BACT</name>
<dbReference type="GO" id="GO:0008747">
    <property type="term" value="F:N-acetylneuraminate lyase activity"/>
    <property type="evidence" value="ECO:0007669"/>
    <property type="project" value="TreeGrafter"/>
</dbReference>
<dbReference type="EMBL" id="FRCY01000002">
    <property type="protein sequence ID" value="SHM53548.1"/>
    <property type="molecule type" value="Genomic_DNA"/>
</dbReference>
<dbReference type="SUPFAM" id="SSF51569">
    <property type="entry name" value="Aldolase"/>
    <property type="match status" value="1"/>
</dbReference>
<feature type="binding site" evidence="4">
    <location>
        <position position="209"/>
    </location>
    <ligand>
        <name>pyruvate</name>
        <dbReference type="ChEBI" id="CHEBI:15361"/>
    </ligand>
</feature>
<evidence type="ECO:0000313" key="6">
    <source>
        <dbReference type="Proteomes" id="UP000184513"/>
    </source>
</evidence>
<keyword evidence="1 2" id="KW-0456">Lyase</keyword>
<accession>A0A1M7JKN1</accession>
<evidence type="ECO:0000256" key="3">
    <source>
        <dbReference type="PIRSR" id="PIRSR001365-1"/>
    </source>
</evidence>